<dbReference type="InterPro" id="IPR027417">
    <property type="entry name" value="P-loop_NTPase"/>
</dbReference>
<reference evidence="2" key="1">
    <citation type="submission" date="2024-01" db="EMBL/GenBank/DDBJ databases">
        <title>Unpublished Manusciprt.</title>
        <authorList>
            <person name="Duman M."/>
            <person name="Valdes E.G."/>
            <person name="Ajmi N."/>
            <person name="Altun S."/>
            <person name="Saticioglu I.B."/>
        </authorList>
    </citation>
    <scope>NUCLEOTIDE SEQUENCE</scope>
    <source>
        <strain evidence="2">137P</strain>
    </source>
</reference>
<name>A0ABU7H4G9_9PSED</name>
<evidence type="ECO:0000313" key="2">
    <source>
        <dbReference type="EMBL" id="MEE1886219.1"/>
    </source>
</evidence>
<keyword evidence="3" id="KW-1185">Reference proteome</keyword>
<protein>
    <submittedName>
        <fullName evidence="2">Plasmid replication protein, CyRepA1 family</fullName>
    </submittedName>
</protein>
<dbReference type="PANTHER" id="PTHR34985:SF1">
    <property type="entry name" value="SLR0554 PROTEIN"/>
    <property type="match status" value="1"/>
</dbReference>
<dbReference type="InterPro" id="IPR006171">
    <property type="entry name" value="TOPRIM_dom"/>
</dbReference>
<evidence type="ECO:0000313" key="3">
    <source>
        <dbReference type="Proteomes" id="UP001354227"/>
    </source>
</evidence>
<dbReference type="Proteomes" id="UP001354227">
    <property type="component" value="Unassembled WGS sequence"/>
</dbReference>
<accession>A0ABU7H4G9</accession>
<dbReference type="Pfam" id="PF13362">
    <property type="entry name" value="Toprim_3"/>
    <property type="match status" value="1"/>
</dbReference>
<dbReference type="EMBL" id="JAZDCT010000001">
    <property type="protein sequence ID" value="MEE1886219.1"/>
    <property type="molecule type" value="Genomic_DNA"/>
</dbReference>
<dbReference type="PANTHER" id="PTHR34985">
    <property type="entry name" value="SLR0554 PROTEIN"/>
    <property type="match status" value="1"/>
</dbReference>
<dbReference type="RefSeq" id="WP_330102354.1">
    <property type="nucleotide sequence ID" value="NZ_JAZDCT010000001.1"/>
</dbReference>
<gene>
    <name evidence="2" type="ORF">V0R62_00960</name>
</gene>
<comment type="caution">
    <text evidence="2">The sequence shown here is derived from an EMBL/GenBank/DDBJ whole genome shotgun (WGS) entry which is preliminary data.</text>
</comment>
<proteinExistence type="predicted"/>
<dbReference type="NCBIfam" id="NF042913">
    <property type="entry name" value="CyRepA1"/>
    <property type="match status" value="1"/>
</dbReference>
<feature type="domain" description="Toprim" evidence="1">
    <location>
        <begin position="255"/>
        <end position="333"/>
    </location>
</feature>
<sequence length="1172" mass="129164">MSRFADYVAQHYADPAEVLAAHFADAVAAAASVGALLEAMPDLDGSRHYLPDLKGHNDKRHYYRANLETDKDGTVWPCITFGTFKHGSATAYWKPRDLVWQEFQAANDNQPANDDRRAEYRRRTAELQAKADAAREVREAQAERGRQAAADAAAIAWSAATACAAHAYLSAKGVQSFGLRMATNDHRATLWNDQDGEWQDVFTARAGELLVPMIDATGQLCNLQRIDATGRKRFLMGGRKRGTFHRIEGTGRAWMAEGYATAATVHAATGTAVVVAFDAGNLAEVARQLADQVGTVAADNDANDTGRKAAEATGLPYAMPPAVGDDWNDHAARHSLQEVAQLLTRDTVPASAEPANDNDPRQALPVFTNLASLPRVELAGREQVWFNKLAKETDPLQAAAVAWSICRKRAVTIPTQTTLDELLERIEQAAADRLHPETVATMGRALTRWNNVRHKRALAHVTVSHAVLRRHLHEVHTELPELSAQDYQGVVLLWAPMASGKTQRIGKPFATWAREQERFIATCHRRSLVAEMAERLACDHYGDVTQETAWSVRALATCLPSITKGAHAQIINECAYLFVDEIAQVLRFLESDKTCRTEEGTNADVYQRLRDLVSRARCVIGADAGMDDRVVEFLEACRPGEQFRIIEVRPRNEGLTASTGYGADAVAAVYGEMCARVADGQRIWVSCESEKRVAEIAKLLEATGAKVLAVTASNRGNSKQAAFWQDPEGVSRTYDAVVHSPVISSGLSIEHKQAGAWFDHGYFIGGGHAITPADAAQMMRRVRYLRAWSVALVANTMRGLDDPESMLLGMEAAAAIEGATTTASDFDAFVAGIRADNNSARCDFAAGLLWVLQRAGFALQRMPMHADAPDADELKALRAELDTERRAAIMSASDLTDDEARRMRSAEHRTQEQSDALTKHAIRHALGVDTVTDEALDVWDDGRGPRHLDRFSAAVFGLADRYDDAKHMTQRRFTRARVAAYGYLFDGLEIHPGLRVTDELAEQLIARLIERRHLLAWLGIVPSRFGAFIGNDKDGEQKPFPMPKAPQKDVGEIFRAMGLELKRRQNRHDGTKCYELQDAAYQVVVGWAERRNSHRSGVITLDKYTATVTVSRAEDDAHWLAIRRQLVAQAGQITKQRAEALILAHLNSRGSSYGAKVTAHWFRSVFAERCAA</sequence>
<organism evidence="2 3">
    <name type="scientific">Pseudomonas carassii</name>
    <dbReference type="NCBI Taxonomy" id="3115855"/>
    <lineage>
        <taxon>Bacteria</taxon>
        <taxon>Pseudomonadati</taxon>
        <taxon>Pseudomonadota</taxon>
        <taxon>Gammaproteobacteria</taxon>
        <taxon>Pseudomonadales</taxon>
        <taxon>Pseudomonadaceae</taxon>
        <taxon>Pseudomonas</taxon>
    </lineage>
</organism>
<dbReference type="SUPFAM" id="SSF52540">
    <property type="entry name" value="P-loop containing nucleoside triphosphate hydrolases"/>
    <property type="match status" value="1"/>
</dbReference>
<evidence type="ECO:0000259" key="1">
    <source>
        <dbReference type="Pfam" id="PF13362"/>
    </source>
</evidence>
<dbReference type="InterPro" id="IPR049996">
    <property type="entry name" value="Slr7037-like"/>
</dbReference>